<comment type="caution">
    <text evidence="14">The sequence shown here is derived from an EMBL/GenBank/DDBJ whole genome shotgun (WGS) entry which is preliminary data.</text>
</comment>
<keyword evidence="15" id="KW-1185">Reference proteome</keyword>
<feature type="transmembrane region" description="Helical" evidence="13">
    <location>
        <begin position="130"/>
        <end position="149"/>
    </location>
</feature>
<feature type="transmembrane region" description="Helical" evidence="13">
    <location>
        <begin position="12"/>
        <end position="30"/>
    </location>
</feature>
<dbReference type="FunFam" id="1.20.1280.290:FF:000004">
    <property type="entry name" value="Sugar transporter SWEET"/>
    <property type="match status" value="1"/>
</dbReference>
<feature type="transmembrane region" description="Helical" evidence="13">
    <location>
        <begin position="65"/>
        <end position="86"/>
    </location>
</feature>
<sequence>MASDTVESVVNILSTLATACIFLSMVPGVWKAHKKRDITGINFYPLAMMYAQSMGWVTYSLADDSFFPVGAVNCLGAVLGAVFSGVCIRHDKNSRVRYISFFLFVIAITIGLILYRFLSTQDDDDIAKVLGYFADVLAIIMFGAPLMLLGEVVKTKNSAVIAAPMAVSGAVNGVLWSIYGILQTNYYVLVPNAIGGLLCFVQVFLIVIFPRKNVDDRASKLLEAGSVSDAALV</sequence>
<evidence type="ECO:0000256" key="8">
    <source>
        <dbReference type="ARBA" id="ARBA00022692"/>
    </source>
</evidence>
<evidence type="ECO:0000256" key="9">
    <source>
        <dbReference type="ARBA" id="ARBA00022737"/>
    </source>
</evidence>
<evidence type="ECO:0000256" key="6">
    <source>
        <dbReference type="ARBA" id="ARBA00022475"/>
    </source>
</evidence>
<evidence type="ECO:0000256" key="4">
    <source>
        <dbReference type="ARBA" id="ARBA00021741"/>
    </source>
</evidence>
<dbReference type="InterPro" id="IPR036259">
    <property type="entry name" value="MFS_trans_sf"/>
</dbReference>
<evidence type="ECO:0000256" key="3">
    <source>
        <dbReference type="ARBA" id="ARBA00007809"/>
    </source>
</evidence>
<name>A0A225WRQ9_9STRA</name>
<reference evidence="15" key="1">
    <citation type="submission" date="2017-03" db="EMBL/GenBank/DDBJ databases">
        <title>Phytopthora megakarya and P. palmivora, two closely related causual agents of cacao black pod achieved similar genome size and gene model numbers by different mechanisms.</title>
        <authorList>
            <person name="Ali S."/>
            <person name="Shao J."/>
            <person name="Larry D.J."/>
            <person name="Kronmiller B."/>
            <person name="Shen D."/>
            <person name="Strem M.D."/>
            <person name="Melnick R.L."/>
            <person name="Guiltinan M.J."/>
            <person name="Tyler B.M."/>
            <person name="Meinhardt L.W."/>
            <person name="Bailey B.A."/>
        </authorList>
    </citation>
    <scope>NUCLEOTIDE SEQUENCE [LARGE SCALE GENOMIC DNA]</scope>
    <source>
        <strain evidence="15">zdho120</strain>
    </source>
</reference>
<dbReference type="EMBL" id="NBNE01000343">
    <property type="protein sequence ID" value="OWZ20262.1"/>
    <property type="molecule type" value="Genomic_DNA"/>
</dbReference>
<dbReference type="OrthoDB" id="409725at2759"/>
<feature type="transmembrane region" description="Helical" evidence="13">
    <location>
        <begin position="161"/>
        <end position="182"/>
    </location>
</feature>
<dbReference type="PANTHER" id="PTHR10791:SF30">
    <property type="entry name" value="SUGAR TRANSPORTER SWEET1"/>
    <property type="match status" value="1"/>
</dbReference>
<evidence type="ECO:0000256" key="2">
    <source>
        <dbReference type="ARBA" id="ARBA00004653"/>
    </source>
</evidence>
<dbReference type="GO" id="GO:0000139">
    <property type="term" value="C:Golgi membrane"/>
    <property type="evidence" value="ECO:0007669"/>
    <property type="project" value="UniProtKB-SubCell"/>
</dbReference>
<comment type="subcellular location">
    <subcellularLocation>
        <location evidence="1">Cell membrane</location>
        <topology evidence="1">Multi-pass membrane protein</topology>
    </subcellularLocation>
    <subcellularLocation>
        <location evidence="2">Golgi apparatus membrane</location>
        <topology evidence="2">Multi-pass membrane protein</topology>
    </subcellularLocation>
</comment>
<feature type="transmembrane region" description="Helical" evidence="13">
    <location>
        <begin position="98"/>
        <end position="118"/>
    </location>
</feature>
<evidence type="ECO:0000313" key="14">
    <source>
        <dbReference type="EMBL" id="OWZ20262.1"/>
    </source>
</evidence>
<evidence type="ECO:0000256" key="1">
    <source>
        <dbReference type="ARBA" id="ARBA00004651"/>
    </source>
</evidence>
<dbReference type="GO" id="GO:0051119">
    <property type="term" value="F:sugar transmembrane transporter activity"/>
    <property type="evidence" value="ECO:0007669"/>
    <property type="project" value="InterPro"/>
</dbReference>
<dbReference type="SUPFAM" id="SSF103473">
    <property type="entry name" value="MFS general substrate transporter"/>
    <property type="match status" value="1"/>
</dbReference>
<evidence type="ECO:0000256" key="10">
    <source>
        <dbReference type="ARBA" id="ARBA00022989"/>
    </source>
</evidence>
<gene>
    <name evidence="14" type="ORF">PHMEG_0005349</name>
</gene>
<dbReference type="Proteomes" id="UP000198211">
    <property type="component" value="Unassembled WGS sequence"/>
</dbReference>
<dbReference type="AlphaFoldDB" id="A0A225WRQ9"/>
<feature type="transmembrane region" description="Helical" evidence="13">
    <location>
        <begin position="42"/>
        <end position="59"/>
    </location>
</feature>
<comment type="similarity">
    <text evidence="3">Belongs to the SWEET sugar transporter family.</text>
</comment>
<evidence type="ECO:0000256" key="12">
    <source>
        <dbReference type="ARBA" id="ARBA00023136"/>
    </source>
</evidence>
<evidence type="ECO:0000256" key="13">
    <source>
        <dbReference type="SAM" id="Phobius"/>
    </source>
</evidence>
<keyword evidence="8 13" id="KW-0812">Transmembrane</keyword>
<proteinExistence type="inferred from homology"/>
<keyword evidence="6" id="KW-1003">Cell membrane</keyword>
<dbReference type="Gene3D" id="1.20.1280.290">
    <property type="match status" value="2"/>
</dbReference>
<evidence type="ECO:0000313" key="15">
    <source>
        <dbReference type="Proteomes" id="UP000198211"/>
    </source>
</evidence>
<dbReference type="GO" id="GO:0005886">
    <property type="term" value="C:plasma membrane"/>
    <property type="evidence" value="ECO:0007669"/>
    <property type="project" value="UniProtKB-SubCell"/>
</dbReference>
<dbReference type="InterPro" id="IPR004316">
    <property type="entry name" value="SWEET_rpt"/>
</dbReference>
<evidence type="ECO:0000256" key="5">
    <source>
        <dbReference type="ARBA" id="ARBA00022448"/>
    </source>
</evidence>
<keyword evidence="10 13" id="KW-1133">Transmembrane helix</keyword>
<protein>
    <recommendedName>
        <fullName evidence="4">Sugar transporter SWEET1</fullName>
    </recommendedName>
</protein>
<keyword evidence="11" id="KW-0333">Golgi apparatus</keyword>
<keyword evidence="7" id="KW-0762">Sugar transport</keyword>
<evidence type="ECO:0000256" key="11">
    <source>
        <dbReference type="ARBA" id="ARBA00023034"/>
    </source>
</evidence>
<dbReference type="FunFam" id="1.20.1280.290:FF:000007">
    <property type="entry name" value="Bidirectional sugar transporter SWEET7"/>
    <property type="match status" value="1"/>
</dbReference>
<organism evidence="14 15">
    <name type="scientific">Phytophthora megakarya</name>
    <dbReference type="NCBI Taxonomy" id="4795"/>
    <lineage>
        <taxon>Eukaryota</taxon>
        <taxon>Sar</taxon>
        <taxon>Stramenopiles</taxon>
        <taxon>Oomycota</taxon>
        <taxon>Peronosporomycetes</taxon>
        <taxon>Peronosporales</taxon>
        <taxon>Peronosporaceae</taxon>
        <taxon>Phytophthora</taxon>
    </lineage>
</organism>
<feature type="transmembrane region" description="Helical" evidence="13">
    <location>
        <begin position="188"/>
        <end position="209"/>
    </location>
</feature>
<keyword evidence="9" id="KW-0677">Repeat</keyword>
<dbReference type="PANTHER" id="PTHR10791">
    <property type="entry name" value="RAG1-ACTIVATING PROTEIN 1"/>
    <property type="match status" value="1"/>
</dbReference>
<keyword evidence="12 13" id="KW-0472">Membrane</keyword>
<dbReference type="Pfam" id="PF03083">
    <property type="entry name" value="MtN3_slv"/>
    <property type="match status" value="2"/>
</dbReference>
<accession>A0A225WRQ9</accession>
<dbReference type="InterPro" id="IPR047664">
    <property type="entry name" value="SWEET"/>
</dbReference>
<keyword evidence="5" id="KW-0813">Transport</keyword>
<evidence type="ECO:0000256" key="7">
    <source>
        <dbReference type="ARBA" id="ARBA00022597"/>
    </source>
</evidence>